<dbReference type="Proteomes" id="UP000201566">
    <property type="component" value="Segment"/>
</dbReference>
<evidence type="ECO:0000313" key="3">
    <source>
        <dbReference type="EMBL" id="AGO82623.2"/>
    </source>
</evidence>
<evidence type="ECO:0000256" key="1">
    <source>
        <dbReference type="ARBA" id="ARBA00022581"/>
    </source>
</evidence>
<name>S4VQJ2_9VIRU</name>
<feature type="compositionally biased region" description="Low complexity" evidence="2">
    <location>
        <begin position="674"/>
        <end position="698"/>
    </location>
</feature>
<feature type="region of interest" description="Disordered" evidence="2">
    <location>
        <begin position="34"/>
        <end position="61"/>
    </location>
</feature>
<feature type="compositionally biased region" description="Low complexity" evidence="2">
    <location>
        <begin position="375"/>
        <end position="385"/>
    </location>
</feature>
<feature type="region of interest" description="Disordered" evidence="2">
    <location>
        <begin position="367"/>
        <end position="477"/>
    </location>
</feature>
<sequence length="1063" mass="113137">MRARPQGVRSFGAGGFGSVVFLLPYPVQAAQPPLSAVGRWSRRSDRHDRRPIGSQKSREQPAALSRVVLSAALFLAPSPPPRLFLPVSSLRPPRPSLKHPDMRATCSPSSSSSSSSPSAPTTMPPDVVYVKLDAATRHAWIVPEGMVVWAMARAQHPGRTDSWRSEDARRMIALCRSMIDADLAGESPSPSARDARRDPQGRLLVDSHGFDRLLDGGLAGPAAALLPPAVAQAMTARLCALSRTPLRRLVVTLATDLERGDNGDNDNDGNNNNNSREKGLARSGAGGDDETQRRDAVAAFVRARCVRGAESCSADTLYRAFVAWAATAAAGQRTIHRPDFWRAIAVHAAHAFDVGGGGAHIVSGLALSHRDQSPRSRTPTASPRRSTTDALAAHPPSPHAKRRSPLGNPRSLGATKGQRGERRDDDPDDGDDGGDDTEDDEAEPAERRPLAAGACHGDGERTERAGGPSTSAPQPSRVRYDVDGYLAAIDLLHDATGMWDMPTAKTVAGRIMYALRQRGWNFQKRRIGHGRATPLLRAVDVDAFLAAAARAAGAGDTALSIAHYAETDAYVQLMTCLGQKRDPLGRRTAAVHARDCIAACAVVESAAYQSTWPTAGPPPSTSPLTPTSHPAPGCTADTEAVVQPLATSSLPLVDGLTRRRLRQQNPSAVPPPLSSSSSSLLPSAQAPARPPVSSDSCAPSPPPSSPARALRTAVPTKRSPAVSSPARRVRRRIVPSSSSDDDDHNDHDHADDKDRQQDRGSGANAKTDPRGRGETRNGGGDDDETRGAPPRVADTKDHTQQQQQCVRPTHGDPTDDEAVDQHRDADPARGVSRPLDGPQAHPSHVCRESDANTLERTVCGHAVPATKEDALAQEARYNGMLVDEMASCATADLTLCVWNRRAGLWRLVLAVRPGSDRQRPWRIVADHRTPPALAPLPTTFAATPPLPTDVRWIEWSRLRSLAIDLLTTSPHTVLAVDADCEPPGDDPDARAVTVASSWLFVVCRAWASGRWPSGDVAVPALALRMAEVAAADPGGPHAAEAIAVAQACVRRLRDGRPPCAASV</sequence>
<organism evidence="3 4">
    <name type="scientific">Pandoravirus dulcis</name>
    <dbReference type="NCBI Taxonomy" id="1349409"/>
    <lineage>
        <taxon>Viruses</taxon>
        <taxon>Pandoravirus</taxon>
    </lineage>
</organism>
<dbReference type="EMBL" id="KC977570">
    <property type="protein sequence ID" value="AGO82623.2"/>
    <property type="molecule type" value="Genomic_DNA"/>
</dbReference>
<feature type="compositionally biased region" description="Basic and acidic residues" evidence="2">
    <location>
        <begin position="42"/>
        <end position="59"/>
    </location>
</feature>
<feature type="compositionally biased region" description="Basic and acidic residues" evidence="2">
    <location>
        <begin position="809"/>
        <end position="827"/>
    </location>
</feature>
<evidence type="ECO:0000313" key="4">
    <source>
        <dbReference type="Proteomes" id="UP000201566"/>
    </source>
</evidence>
<feature type="region of interest" description="Disordered" evidence="2">
    <location>
        <begin position="258"/>
        <end position="292"/>
    </location>
</feature>
<proteinExistence type="predicted"/>
<feature type="region of interest" description="Disordered" evidence="2">
    <location>
        <begin position="610"/>
        <end position="635"/>
    </location>
</feature>
<dbReference type="RefSeq" id="YP_008319292.2">
    <property type="nucleotide sequence ID" value="NC_021858.1"/>
</dbReference>
<feature type="compositionally biased region" description="Low complexity" evidence="2">
    <location>
        <begin position="622"/>
        <end position="632"/>
    </location>
</feature>
<dbReference type="PANTHER" id="PTHR13037">
    <property type="entry name" value="FORMIN"/>
    <property type="match status" value="1"/>
</dbReference>
<dbReference type="PANTHER" id="PTHR13037:SF24">
    <property type="entry name" value="POLYCOMB PROTEIN PCL-RELATED"/>
    <property type="match status" value="1"/>
</dbReference>
<evidence type="ECO:0000256" key="2">
    <source>
        <dbReference type="SAM" id="MobiDB-lite"/>
    </source>
</evidence>
<feature type="compositionally biased region" description="Basic and acidic residues" evidence="2">
    <location>
        <begin position="744"/>
        <end position="758"/>
    </location>
</feature>
<feature type="compositionally biased region" description="Acidic residues" evidence="2">
    <location>
        <begin position="426"/>
        <end position="443"/>
    </location>
</feature>
<keyword evidence="1" id="KW-0945">Host-virus interaction</keyword>
<reference evidence="3 4" key="1">
    <citation type="journal article" date="2013" name="Science">
        <title>Pandoraviruses: amoeba viruses with genomes up to 2.5 Mb reaching that of parasitic eukaryotes.</title>
        <authorList>
            <person name="Philippe N."/>
            <person name="Legendre M."/>
            <person name="Doutre G."/>
            <person name="Coute Y."/>
            <person name="Poirot O."/>
            <person name="Lescot M."/>
            <person name="Arslan D."/>
            <person name="Seltzer V."/>
            <person name="Bertaux L."/>
            <person name="Bruley C."/>
            <person name="Garin J."/>
            <person name="Claverie J.M."/>
            <person name="Abergel C."/>
        </authorList>
    </citation>
    <scope>NUCLEOTIDE SEQUENCE [LARGE SCALE GENOMIC DNA]</scope>
    <source>
        <strain evidence="3">Melbourne</strain>
    </source>
</reference>
<feature type="region of interest" description="Disordered" evidence="2">
    <location>
        <begin position="664"/>
        <end position="846"/>
    </location>
</feature>
<dbReference type="GeneID" id="16512194"/>
<feature type="compositionally biased region" description="Low complexity" evidence="2">
    <location>
        <begin position="107"/>
        <end position="118"/>
    </location>
</feature>
<protein>
    <submittedName>
        <fullName evidence="3">Uncharacterized protein</fullName>
    </submittedName>
</protein>
<accession>S4VQJ2</accession>
<dbReference type="KEGG" id="vg:16512194"/>
<feature type="region of interest" description="Disordered" evidence="2">
    <location>
        <begin position="94"/>
        <end position="124"/>
    </location>
</feature>
<gene>
    <name evidence="3" type="ORF">pdul_cds_526</name>
</gene>